<evidence type="ECO:0000256" key="5">
    <source>
        <dbReference type="ARBA" id="ARBA00023136"/>
    </source>
</evidence>
<feature type="transmembrane region" description="Helical" evidence="6">
    <location>
        <begin position="152"/>
        <end position="170"/>
    </location>
</feature>
<dbReference type="OMA" id="PFYVDMG"/>
<comment type="subcellular location">
    <subcellularLocation>
        <location evidence="1">Membrane</location>
        <topology evidence="1">Multi-pass membrane protein</topology>
    </subcellularLocation>
</comment>
<evidence type="ECO:0000256" key="3">
    <source>
        <dbReference type="ARBA" id="ARBA00022692"/>
    </source>
</evidence>
<evidence type="ECO:0000313" key="8">
    <source>
        <dbReference type="Proteomes" id="UP000275777"/>
    </source>
</evidence>
<keyword evidence="2" id="KW-0813">Transport</keyword>
<feature type="transmembrane region" description="Helical" evidence="6">
    <location>
        <begin position="365"/>
        <end position="386"/>
    </location>
</feature>
<dbReference type="PANTHER" id="PTHR12778:SF10">
    <property type="entry name" value="MAJOR FACILITATOR SUPERFAMILY DOMAIN-CONTAINING PROTEIN 3"/>
    <property type="match status" value="1"/>
</dbReference>
<dbReference type="CDD" id="cd17486">
    <property type="entry name" value="MFS_AmpG_like"/>
    <property type="match status" value="1"/>
</dbReference>
<dbReference type="Proteomes" id="UP000275777">
    <property type="component" value="Chromosome"/>
</dbReference>
<feature type="transmembrane region" description="Helical" evidence="6">
    <location>
        <begin position="229"/>
        <end position="251"/>
    </location>
</feature>
<dbReference type="GO" id="GO:0016020">
    <property type="term" value="C:membrane"/>
    <property type="evidence" value="ECO:0007669"/>
    <property type="project" value="UniProtKB-SubCell"/>
</dbReference>
<dbReference type="InterPro" id="IPR036259">
    <property type="entry name" value="MFS_trans_sf"/>
</dbReference>
<feature type="transmembrane region" description="Helical" evidence="6">
    <location>
        <begin position="271"/>
        <end position="288"/>
    </location>
</feature>
<dbReference type="InterPro" id="IPR011701">
    <property type="entry name" value="MFS"/>
</dbReference>
<reference evidence="7 8" key="1">
    <citation type="submission" date="2018-12" db="EMBL/GenBank/DDBJ databases">
        <authorList>
            <consortium name="Pathogen Informatics"/>
        </authorList>
    </citation>
    <scope>NUCLEOTIDE SEQUENCE [LARGE SCALE GENOMIC DNA]</scope>
    <source>
        <strain evidence="7 8">NCTC9695</strain>
    </source>
</reference>
<keyword evidence="5 6" id="KW-0472">Membrane</keyword>
<evidence type="ECO:0000313" key="7">
    <source>
        <dbReference type="EMBL" id="VEB40681.1"/>
    </source>
</evidence>
<evidence type="ECO:0000256" key="1">
    <source>
        <dbReference type="ARBA" id="ARBA00004141"/>
    </source>
</evidence>
<feature type="transmembrane region" description="Helical" evidence="6">
    <location>
        <begin position="52"/>
        <end position="73"/>
    </location>
</feature>
<feature type="transmembrane region" description="Helical" evidence="6">
    <location>
        <begin position="327"/>
        <end position="353"/>
    </location>
</feature>
<dbReference type="FunFam" id="1.20.1250.20:FF:000613">
    <property type="entry name" value="AmpG protein"/>
    <property type="match status" value="1"/>
</dbReference>
<dbReference type="AlphaFoldDB" id="A0A3S4I3Y8"/>
<feature type="transmembrane region" description="Helical" evidence="6">
    <location>
        <begin position="295"/>
        <end position="315"/>
    </location>
</feature>
<dbReference type="Pfam" id="PF07690">
    <property type="entry name" value="MFS_1"/>
    <property type="match status" value="1"/>
</dbReference>
<proteinExistence type="predicted"/>
<dbReference type="Gene3D" id="1.20.1250.20">
    <property type="entry name" value="MFS general substrate transporter like domains"/>
    <property type="match status" value="2"/>
</dbReference>
<sequence length="425" mass="45941">MTLATINWRRDVFSRTMLVCVFTGFASGLPLYTLINLLPAWLRSEGVDLKSIGLFALIGLPYTWKFLWSPLLDRFALPLLGRRRGWMLATQLALLAGLALLGLFDPREDIWSIAGLALAVAFFSASQDIVLDAFRREILSDAQLGLGNTVHINAYRLAGLVPGSLSLILADHLDWASVFVVTALFMLPGALMTLMVKEPALASGSPKTLREAVVEPFHEFLTRQGWQGALWILGFIFLYKLGDSMATSLATPFYLDMGYAKSQIGLVAKHAALWPAVAGGLLGGLWMIKLGINRALWAFGVVQVVSILGFAWLSSYGRFDNIGASELSMLAVVIGFEALGVGLGTAAFVAFIARSTHPAYTATQFALFTSLAAVPRTLANAATGYIVDSVGWTSFFFLCTALALPGMMLLVRVAPWGDDPAPEKA</sequence>
<organism evidence="7 8">
    <name type="scientific">Chromobacterium violaceum</name>
    <dbReference type="NCBI Taxonomy" id="536"/>
    <lineage>
        <taxon>Bacteria</taxon>
        <taxon>Pseudomonadati</taxon>
        <taxon>Pseudomonadota</taxon>
        <taxon>Betaproteobacteria</taxon>
        <taxon>Neisseriales</taxon>
        <taxon>Chromobacteriaceae</taxon>
        <taxon>Chromobacterium</taxon>
    </lineage>
</organism>
<dbReference type="PANTHER" id="PTHR12778">
    <property type="entry name" value="SOLUTE CARRIER FAMILY 33 ACETYL-COA TRANSPORTER -RELATED"/>
    <property type="match status" value="1"/>
</dbReference>
<accession>A0A3S4I3Y8</accession>
<name>A0A3S4I3Y8_CHRVL</name>
<feature type="transmembrane region" description="Helical" evidence="6">
    <location>
        <begin position="392"/>
        <end position="411"/>
    </location>
</feature>
<dbReference type="RefSeq" id="WP_011134338.1">
    <property type="nucleotide sequence ID" value="NZ_CP024028.1"/>
</dbReference>
<evidence type="ECO:0000256" key="6">
    <source>
        <dbReference type="SAM" id="Phobius"/>
    </source>
</evidence>
<feature type="transmembrane region" description="Helical" evidence="6">
    <location>
        <begin position="110"/>
        <end position="131"/>
    </location>
</feature>
<dbReference type="InterPro" id="IPR004752">
    <property type="entry name" value="AmpG_permease/AT-1"/>
</dbReference>
<keyword evidence="4 6" id="KW-1133">Transmembrane helix</keyword>
<feature type="transmembrane region" description="Helical" evidence="6">
    <location>
        <begin position="12"/>
        <end position="32"/>
    </location>
</feature>
<feature type="transmembrane region" description="Helical" evidence="6">
    <location>
        <begin position="176"/>
        <end position="196"/>
    </location>
</feature>
<protein>
    <submittedName>
        <fullName evidence="7">Muropeptide transporter</fullName>
    </submittedName>
</protein>
<dbReference type="SUPFAM" id="SSF103473">
    <property type="entry name" value="MFS general substrate transporter"/>
    <property type="match status" value="1"/>
</dbReference>
<evidence type="ECO:0000256" key="2">
    <source>
        <dbReference type="ARBA" id="ARBA00022448"/>
    </source>
</evidence>
<feature type="transmembrane region" description="Helical" evidence="6">
    <location>
        <begin position="85"/>
        <end position="104"/>
    </location>
</feature>
<keyword evidence="3 6" id="KW-0812">Transmembrane</keyword>
<dbReference type="GO" id="GO:0022857">
    <property type="term" value="F:transmembrane transporter activity"/>
    <property type="evidence" value="ECO:0007669"/>
    <property type="project" value="InterPro"/>
</dbReference>
<gene>
    <name evidence="7" type="primary">ampG</name>
    <name evidence="7" type="ORF">NCTC9695_01083</name>
</gene>
<dbReference type="EMBL" id="LR134182">
    <property type="protein sequence ID" value="VEB40681.1"/>
    <property type="molecule type" value="Genomic_DNA"/>
</dbReference>
<dbReference type="NCBIfam" id="TIGR00901">
    <property type="entry name" value="2A0125"/>
    <property type="match status" value="1"/>
</dbReference>
<evidence type="ECO:0000256" key="4">
    <source>
        <dbReference type="ARBA" id="ARBA00022989"/>
    </source>
</evidence>